<evidence type="ECO:0000256" key="12">
    <source>
        <dbReference type="ARBA" id="ARBA00049091"/>
    </source>
</evidence>
<dbReference type="InterPro" id="IPR036249">
    <property type="entry name" value="Thioredoxin-like_sf"/>
</dbReference>
<evidence type="ECO:0000256" key="2">
    <source>
        <dbReference type="ARBA" id="ARBA00011245"/>
    </source>
</evidence>
<dbReference type="GO" id="GO:0034599">
    <property type="term" value="P:cellular response to oxidative stress"/>
    <property type="evidence" value="ECO:0007669"/>
    <property type="project" value="TreeGrafter"/>
</dbReference>
<dbReference type="CDD" id="cd03017">
    <property type="entry name" value="PRX_BCP"/>
    <property type="match status" value="1"/>
</dbReference>
<organism evidence="14 15">
    <name type="scientific">Candidatus Defluviibacterium haderslevense</name>
    <dbReference type="NCBI Taxonomy" id="2981993"/>
    <lineage>
        <taxon>Bacteria</taxon>
        <taxon>Pseudomonadati</taxon>
        <taxon>Bacteroidota</taxon>
        <taxon>Saprospiria</taxon>
        <taxon>Saprospirales</taxon>
        <taxon>Saprospiraceae</taxon>
        <taxon>Candidatus Defluviibacterium</taxon>
    </lineage>
</organism>
<evidence type="ECO:0000256" key="6">
    <source>
        <dbReference type="ARBA" id="ARBA00023002"/>
    </source>
</evidence>
<evidence type="ECO:0000256" key="8">
    <source>
        <dbReference type="ARBA" id="ARBA00023284"/>
    </source>
</evidence>
<proteinExistence type="inferred from homology"/>
<keyword evidence="7" id="KW-1015">Disulfide bond</keyword>
<gene>
    <name evidence="14" type="primary">bcp</name>
    <name evidence="14" type="ORF">IPO85_17325</name>
</gene>
<keyword evidence="5" id="KW-0049">Antioxidant</keyword>
<dbReference type="EC" id="1.11.1.24" evidence="3"/>
<evidence type="ECO:0000256" key="4">
    <source>
        <dbReference type="ARBA" id="ARBA00022559"/>
    </source>
</evidence>
<dbReference type="InterPro" id="IPR000866">
    <property type="entry name" value="AhpC/TSA"/>
</dbReference>
<dbReference type="GO" id="GO:0005737">
    <property type="term" value="C:cytoplasm"/>
    <property type="evidence" value="ECO:0007669"/>
    <property type="project" value="TreeGrafter"/>
</dbReference>
<dbReference type="InterPro" id="IPR013766">
    <property type="entry name" value="Thioredoxin_domain"/>
</dbReference>
<name>A0A9D7SCR6_9BACT</name>
<dbReference type="PANTHER" id="PTHR42801:SF4">
    <property type="entry name" value="AHPC_TSA FAMILY PROTEIN"/>
    <property type="match status" value="1"/>
</dbReference>
<dbReference type="PROSITE" id="PS51352">
    <property type="entry name" value="THIOREDOXIN_2"/>
    <property type="match status" value="1"/>
</dbReference>
<dbReference type="AlphaFoldDB" id="A0A9D7SCR6"/>
<evidence type="ECO:0000313" key="14">
    <source>
        <dbReference type="EMBL" id="MBK9719240.1"/>
    </source>
</evidence>
<evidence type="ECO:0000256" key="10">
    <source>
        <dbReference type="ARBA" id="ARBA00038489"/>
    </source>
</evidence>
<evidence type="ECO:0000256" key="1">
    <source>
        <dbReference type="ARBA" id="ARBA00003330"/>
    </source>
</evidence>
<dbReference type="EMBL" id="JADKFW010000017">
    <property type="protein sequence ID" value="MBK9719240.1"/>
    <property type="molecule type" value="Genomic_DNA"/>
</dbReference>
<comment type="catalytic activity">
    <reaction evidence="12">
        <text>a hydroperoxide + [thioredoxin]-dithiol = an alcohol + [thioredoxin]-disulfide + H2O</text>
        <dbReference type="Rhea" id="RHEA:62620"/>
        <dbReference type="Rhea" id="RHEA-COMP:10698"/>
        <dbReference type="Rhea" id="RHEA-COMP:10700"/>
        <dbReference type="ChEBI" id="CHEBI:15377"/>
        <dbReference type="ChEBI" id="CHEBI:29950"/>
        <dbReference type="ChEBI" id="CHEBI:30879"/>
        <dbReference type="ChEBI" id="CHEBI:35924"/>
        <dbReference type="ChEBI" id="CHEBI:50058"/>
        <dbReference type="EC" id="1.11.1.24"/>
    </reaction>
</comment>
<protein>
    <recommendedName>
        <fullName evidence="3">thioredoxin-dependent peroxiredoxin</fullName>
        <ecNumber evidence="3">1.11.1.24</ecNumber>
    </recommendedName>
    <alternativeName>
        <fullName evidence="9">Thioredoxin peroxidase</fullName>
    </alternativeName>
    <alternativeName>
        <fullName evidence="11">Thioredoxin-dependent peroxiredoxin Bcp</fullName>
    </alternativeName>
</protein>
<comment type="function">
    <text evidence="1">Thiol-specific peroxidase that catalyzes the reduction of hydrogen peroxide and organic hydroperoxides to water and alcohols, respectively. Plays a role in cell protection against oxidative stress by detoxifying peroxides and as sensor of hydrogen peroxide-mediated signaling events.</text>
</comment>
<comment type="similarity">
    <text evidence="10">Belongs to the peroxiredoxin family. BCP/PrxQ subfamily.</text>
</comment>
<dbReference type="NCBIfam" id="NF006960">
    <property type="entry name" value="PRK09437.1"/>
    <property type="match status" value="1"/>
</dbReference>
<evidence type="ECO:0000256" key="5">
    <source>
        <dbReference type="ARBA" id="ARBA00022862"/>
    </source>
</evidence>
<accession>A0A9D7SCR6</accession>
<evidence type="ECO:0000256" key="11">
    <source>
        <dbReference type="ARBA" id="ARBA00042639"/>
    </source>
</evidence>
<keyword evidence="4 14" id="KW-0575">Peroxidase</keyword>
<dbReference type="Gene3D" id="3.40.30.10">
    <property type="entry name" value="Glutaredoxin"/>
    <property type="match status" value="1"/>
</dbReference>
<dbReference type="PANTHER" id="PTHR42801">
    <property type="entry name" value="THIOREDOXIN-DEPENDENT PEROXIDE REDUCTASE"/>
    <property type="match status" value="1"/>
</dbReference>
<evidence type="ECO:0000259" key="13">
    <source>
        <dbReference type="PROSITE" id="PS51352"/>
    </source>
</evidence>
<dbReference type="SUPFAM" id="SSF52833">
    <property type="entry name" value="Thioredoxin-like"/>
    <property type="match status" value="1"/>
</dbReference>
<evidence type="ECO:0000256" key="3">
    <source>
        <dbReference type="ARBA" id="ARBA00013017"/>
    </source>
</evidence>
<reference evidence="14 15" key="1">
    <citation type="submission" date="2020-10" db="EMBL/GenBank/DDBJ databases">
        <title>Connecting structure to function with the recovery of over 1000 high-quality activated sludge metagenome-assembled genomes encoding full-length rRNA genes using long-read sequencing.</title>
        <authorList>
            <person name="Singleton C.M."/>
            <person name="Petriglieri F."/>
            <person name="Kristensen J.M."/>
            <person name="Kirkegaard R.H."/>
            <person name="Michaelsen T.Y."/>
            <person name="Andersen M.H."/>
            <person name="Karst S.M."/>
            <person name="Dueholm M.S."/>
            <person name="Nielsen P.H."/>
            <person name="Albertsen M."/>
        </authorList>
    </citation>
    <scope>NUCLEOTIDE SEQUENCE [LARGE SCALE GENOMIC DNA]</scope>
    <source>
        <strain evidence="14">Ribe_18-Q3-R11-54_BAT3C.373</strain>
    </source>
</reference>
<sequence length="165" mass="19180">MGTSELPEYQPKFLFKKGDLIPDFEFMIQDGSRHKLSDASEDWIVLFFYPKDNTPTCTKEACNLRDHFGELKKHSCVIYGVSPDDRKDHNKFMTKYSLPYDLIVDEDHKLATKFGVWGRKKFMGKVYDGMHRASFVMTKGLILHDIIYPVKSDIHNEQILASILK</sequence>
<dbReference type="Pfam" id="PF00578">
    <property type="entry name" value="AhpC-TSA"/>
    <property type="match status" value="1"/>
</dbReference>
<dbReference type="FunFam" id="3.40.30.10:FF:000007">
    <property type="entry name" value="Thioredoxin-dependent thiol peroxidase"/>
    <property type="match status" value="1"/>
</dbReference>
<comment type="subunit">
    <text evidence="2">Monomer.</text>
</comment>
<dbReference type="Proteomes" id="UP000808349">
    <property type="component" value="Unassembled WGS sequence"/>
</dbReference>
<feature type="domain" description="Thioredoxin" evidence="13">
    <location>
        <begin position="15"/>
        <end position="165"/>
    </location>
</feature>
<evidence type="ECO:0000256" key="9">
    <source>
        <dbReference type="ARBA" id="ARBA00032824"/>
    </source>
</evidence>
<dbReference type="GO" id="GO:0045454">
    <property type="term" value="P:cell redox homeostasis"/>
    <property type="evidence" value="ECO:0007669"/>
    <property type="project" value="TreeGrafter"/>
</dbReference>
<comment type="caution">
    <text evidence="14">The sequence shown here is derived from an EMBL/GenBank/DDBJ whole genome shotgun (WGS) entry which is preliminary data.</text>
</comment>
<dbReference type="GO" id="GO:0008379">
    <property type="term" value="F:thioredoxin peroxidase activity"/>
    <property type="evidence" value="ECO:0007669"/>
    <property type="project" value="TreeGrafter"/>
</dbReference>
<evidence type="ECO:0000256" key="7">
    <source>
        <dbReference type="ARBA" id="ARBA00023157"/>
    </source>
</evidence>
<evidence type="ECO:0000313" key="15">
    <source>
        <dbReference type="Proteomes" id="UP000808349"/>
    </source>
</evidence>
<keyword evidence="6" id="KW-0560">Oxidoreductase</keyword>
<dbReference type="InterPro" id="IPR050924">
    <property type="entry name" value="Peroxiredoxin_BCP/PrxQ"/>
</dbReference>
<keyword evidence="8" id="KW-0676">Redox-active center</keyword>